<accession>A0A7G8T6S7</accession>
<reference evidence="2 4" key="2">
    <citation type="submission" date="2020-08" db="EMBL/GenBank/DDBJ databases">
        <title>The isolate Caproiciproducens sp. 7D4C2 produces n-caproate at mildly acidic conditions from hexoses: genome and rBOX comparison with related strains and chain-elongating bacteria.</title>
        <authorList>
            <person name="Esquivel-Elizondo S."/>
            <person name="Bagci C."/>
            <person name="Temovska M."/>
            <person name="Jeon B.S."/>
            <person name="Bessarab I."/>
            <person name="Williams R.B.H."/>
            <person name="Huson D.H."/>
            <person name="Angenent L.T."/>
        </authorList>
    </citation>
    <scope>NUCLEOTIDE SEQUENCE [LARGE SCALE GENOMIC DNA]</scope>
    <source>
        <strain evidence="2 4">7D4C2</strain>
    </source>
</reference>
<evidence type="ECO:0000313" key="3">
    <source>
        <dbReference type="Proteomes" id="UP000469440"/>
    </source>
</evidence>
<dbReference type="Proteomes" id="UP000469440">
    <property type="component" value="Unassembled WGS sequence"/>
</dbReference>
<name>A0A6N8HZB4_9FIRM</name>
<dbReference type="RefSeq" id="WP_066645765.1">
    <property type="nucleotide sequence ID" value="NZ_CP060286.1"/>
</dbReference>
<sequence length="105" mass="11794">MTRNGKKSRSLKNGYEKLAFGSVNDAVRLLFGDEPEPAELEKMDFGNIAEIRRLKDGALEIKFYDRLRALDCLRSLNEQGAGDSPLYRALQQCAKEAWEEKGNGA</sequence>
<dbReference type="EMBL" id="CP060286">
    <property type="protein sequence ID" value="QNK39318.1"/>
    <property type="molecule type" value="Genomic_DNA"/>
</dbReference>
<accession>A0A6N8HZB4</accession>
<evidence type="ECO:0000313" key="2">
    <source>
        <dbReference type="EMBL" id="QNK39318.1"/>
    </source>
</evidence>
<evidence type="ECO:0000313" key="4">
    <source>
        <dbReference type="Proteomes" id="UP000515909"/>
    </source>
</evidence>
<organism evidence="1 3">
    <name type="scientific">Caproicibacter fermentans</name>
    <dbReference type="NCBI Taxonomy" id="2576756"/>
    <lineage>
        <taxon>Bacteria</taxon>
        <taxon>Bacillati</taxon>
        <taxon>Bacillota</taxon>
        <taxon>Clostridia</taxon>
        <taxon>Eubacteriales</taxon>
        <taxon>Acutalibacteraceae</taxon>
        <taxon>Caproicibacter</taxon>
    </lineage>
</organism>
<dbReference type="OrthoDB" id="1852072at2"/>
<protein>
    <submittedName>
        <fullName evidence="1">Uncharacterized protein</fullName>
    </submittedName>
</protein>
<dbReference type="AlphaFoldDB" id="A0A6N8HZB4"/>
<dbReference type="KEGG" id="cfem:HCR03_11160"/>
<dbReference type="Proteomes" id="UP000515909">
    <property type="component" value="Chromosome"/>
</dbReference>
<evidence type="ECO:0000313" key="1">
    <source>
        <dbReference type="EMBL" id="MVB11102.1"/>
    </source>
</evidence>
<gene>
    <name evidence="1" type="ORF">CAFE_18040</name>
    <name evidence="2" type="ORF">HCR03_11160</name>
</gene>
<dbReference type="EMBL" id="VWXL01000052">
    <property type="protein sequence ID" value="MVB11102.1"/>
    <property type="molecule type" value="Genomic_DNA"/>
</dbReference>
<reference evidence="1 3" key="1">
    <citation type="submission" date="2019-09" db="EMBL/GenBank/DDBJ databases">
        <title>Genome sequence of Clostridium sp. EA1.</title>
        <authorList>
            <person name="Poehlein A."/>
            <person name="Bengelsdorf F.R."/>
            <person name="Daniel R."/>
        </authorList>
    </citation>
    <scope>NUCLEOTIDE SEQUENCE [LARGE SCALE GENOMIC DNA]</scope>
    <source>
        <strain evidence="1 3">EA1</strain>
    </source>
</reference>
<keyword evidence="3" id="KW-1185">Reference proteome</keyword>
<proteinExistence type="predicted"/>